<feature type="compositionally biased region" description="Pro residues" evidence="1">
    <location>
        <begin position="47"/>
        <end position="74"/>
    </location>
</feature>
<reference evidence="3" key="1">
    <citation type="journal article" date="2014" name="Science">
        <title>Ancient hybridizations among the ancestral genomes of bread wheat.</title>
        <authorList>
            <consortium name="International Wheat Genome Sequencing Consortium,"/>
            <person name="Marcussen T."/>
            <person name="Sandve S.R."/>
            <person name="Heier L."/>
            <person name="Spannagl M."/>
            <person name="Pfeifer M."/>
            <person name="Jakobsen K.S."/>
            <person name="Wulff B.B."/>
            <person name="Steuernagel B."/>
            <person name="Mayer K.F."/>
            <person name="Olsen O.A."/>
        </authorList>
    </citation>
    <scope>NUCLEOTIDE SEQUENCE [LARGE SCALE GENOMIC DNA]</scope>
    <source>
        <strain evidence="3">cv. AL8/78</strain>
    </source>
</reference>
<name>A0A452XRD8_AEGTS</name>
<protein>
    <submittedName>
        <fullName evidence="2">Uncharacterized protein</fullName>
    </submittedName>
</protein>
<dbReference type="Gramene" id="AET1Gv20131500.3">
    <property type="protein sequence ID" value="AET1Gv20131500.3"/>
    <property type="gene ID" value="AET1Gv20131500"/>
</dbReference>
<feature type="compositionally biased region" description="Polar residues" evidence="1">
    <location>
        <begin position="8"/>
        <end position="22"/>
    </location>
</feature>
<reference evidence="3" key="2">
    <citation type="journal article" date="2017" name="Nat. Plants">
        <title>The Aegilops tauschii genome reveals multiple impacts of transposons.</title>
        <authorList>
            <person name="Zhao G."/>
            <person name="Zou C."/>
            <person name="Li K."/>
            <person name="Wang K."/>
            <person name="Li T."/>
            <person name="Gao L."/>
            <person name="Zhang X."/>
            <person name="Wang H."/>
            <person name="Yang Z."/>
            <person name="Liu X."/>
            <person name="Jiang W."/>
            <person name="Mao L."/>
            <person name="Kong X."/>
            <person name="Jiao Y."/>
            <person name="Jia J."/>
        </authorList>
    </citation>
    <scope>NUCLEOTIDE SEQUENCE [LARGE SCALE GENOMIC DNA]</scope>
    <source>
        <strain evidence="3">cv. AL8/78</strain>
    </source>
</reference>
<dbReference type="AlphaFoldDB" id="A0A452XRD8"/>
<evidence type="ECO:0000313" key="2">
    <source>
        <dbReference type="EnsemblPlants" id="AET1Gv20131500.3"/>
    </source>
</evidence>
<feature type="region of interest" description="Disordered" evidence="1">
    <location>
        <begin position="1"/>
        <end position="80"/>
    </location>
</feature>
<evidence type="ECO:0000313" key="3">
    <source>
        <dbReference type="Proteomes" id="UP000015105"/>
    </source>
</evidence>
<reference evidence="2" key="3">
    <citation type="journal article" date="2017" name="Nature">
        <title>Genome sequence of the progenitor of the wheat D genome Aegilops tauschii.</title>
        <authorList>
            <person name="Luo M.C."/>
            <person name="Gu Y.Q."/>
            <person name="Puiu D."/>
            <person name="Wang H."/>
            <person name="Twardziok S.O."/>
            <person name="Deal K.R."/>
            <person name="Huo N."/>
            <person name="Zhu T."/>
            <person name="Wang L."/>
            <person name="Wang Y."/>
            <person name="McGuire P.E."/>
            <person name="Liu S."/>
            <person name="Long H."/>
            <person name="Ramasamy R.K."/>
            <person name="Rodriguez J.C."/>
            <person name="Van S.L."/>
            <person name="Yuan L."/>
            <person name="Wang Z."/>
            <person name="Xia Z."/>
            <person name="Xiao L."/>
            <person name="Anderson O.D."/>
            <person name="Ouyang S."/>
            <person name="Liang Y."/>
            <person name="Zimin A.V."/>
            <person name="Pertea G."/>
            <person name="Qi P."/>
            <person name="Bennetzen J.L."/>
            <person name="Dai X."/>
            <person name="Dawson M.W."/>
            <person name="Muller H.G."/>
            <person name="Kugler K."/>
            <person name="Rivarola-Duarte L."/>
            <person name="Spannagl M."/>
            <person name="Mayer K.F.X."/>
            <person name="Lu F.H."/>
            <person name="Bevan M.W."/>
            <person name="Leroy P."/>
            <person name="Li P."/>
            <person name="You F.M."/>
            <person name="Sun Q."/>
            <person name="Liu Z."/>
            <person name="Lyons E."/>
            <person name="Wicker T."/>
            <person name="Salzberg S.L."/>
            <person name="Devos K.M."/>
            <person name="Dvorak J."/>
        </authorList>
    </citation>
    <scope>NUCLEOTIDE SEQUENCE [LARGE SCALE GENOMIC DNA]</scope>
    <source>
        <strain evidence="2">cv. AL8/78</strain>
    </source>
</reference>
<organism evidence="2 3">
    <name type="scientific">Aegilops tauschii subsp. strangulata</name>
    <name type="common">Goatgrass</name>
    <dbReference type="NCBI Taxonomy" id="200361"/>
    <lineage>
        <taxon>Eukaryota</taxon>
        <taxon>Viridiplantae</taxon>
        <taxon>Streptophyta</taxon>
        <taxon>Embryophyta</taxon>
        <taxon>Tracheophyta</taxon>
        <taxon>Spermatophyta</taxon>
        <taxon>Magnoliopsida</taxon>
        <taxon>Liliopsida</taxon>
        <taxon>Poales</taxon>
        <taxon>Poaceae</taxon>
        <taxon>BOP clade</taxon>
        <taxon>Pooideae</taxon>
        <taxon>Triticodae</taxon>
        <taxon>Triticeae</taxon>
        <taxon>Triticinae</taxon>
        <taxon>Aegilops</taxon>
    </lineage>
</organism>
<reference evidence="2" key="4">
    <citation type="submission" date="2019-03" db="UniProtKB">
        <authorList>
            <consortium name="EnsemblPlants"/>
        </authorList>
    </citation>
    <scope>IDENTIFICATION</scope>
</reference>
<dbReference type="EnsemblPlants" id="AET1Gv20131500.3">
    <property type="protein sequence ID" value="AET1Gv20131500.3"/>
    <property type="gene ID" value="AET1Gv20131500"/>
</dbReference>
<proteinExistence type="predicted"/>
<keyword evidence="3" id="KW-1185">Reference proteome</keyword>
<accession>A0A452XRD8</accession>
<evidence type="ECO:0000256" key="1">
    <source>
        <dbReference type="SAM" id="MobiDB-lite"/>
    </source>
</evidence>
<reference evidence="2" key="5">
    <citation type="journal article" date="2021" name="G3 (Bethesda)">
        <title>Aegilops tauschii genome assembly Aet v5.0 features greater sequence contiguity and improved annotation.</title>
        <authorList>
            <person name="Wang L."/>
            <person name="Zhu T."/>
            <person name="Rodriguez J.C."/>
            <person name="Deal K.R."/>
            <person name="Dubcovsky J."/>
            <person name="McGuire P.E."/>
            <person name="Lux T."/>
            <person name="Spannagl M."/>
            <person name="Mayer K.F.X."/>
            <person name="Baldrich P."/>
            <person name="Meyers B.C."/>
            <person name="Huo N."/>
            <person name="Gu Y.Q."/>
            <person name="Zhou H."/>
            <person name="Devos K.M."/>
            <person name="Bennetzen J.L."/>
            <person name="Unver T."/>
            <person name="Budak H."/>
            <person name="Gulick P.J."/>
            <person name="Galiba G."/>
            <person name="Kalapos B."/>
            <person name="Nelson D.R."/>
            <person name="Li P."/>
            <person name="You F.M."/>
            <person name="Luo M.C."/>
            <person name="Dvorak J."/>
        </authorList>
    </citation>
    <scope>NUCLEOTIDE SEQUENCE [LARGE SCALE GENOMIC DNA]</scope>
    <source>
        <strain evidence="2">cv. AL8/78</strain>
    </source>
</reference>
<dbReference type="Proteomes" id="UP000015105">
    <property type="component" value="Chromosome 1D"/>
</dbReference>
<sequence length="80" mass="8333">AIIRTNARRSQPNPNHNRSNPLSRKKIKKSFQSPSSAIASGASDLLPSPPPSSIPSPPPPVLGKYPDPPSPLPSSPAACC</sequence>